<accession>A0ACC4DJZ0</accession>
<comment type="caution">
    <text evidence="1">The sequence shown here is derived from an EMBL/GenBank/DDBJ whole genome shotgun (WGS) entry which is preliminary data.</text>
</comment>
<gene>
    <name evidence="1" type="ORF">ACCO45_009516</name>
</gene>
<evidence type="ECO:0000313" key="1">
    <source>
        <dbReference type="EMBL" id="KAL3956670.1"/>
    </source>
</evidence>
<name>A0ACC4DJZ0_PURLI</name>
<reference evidence="1" key="1">
    <citation type="submission" date="2024-12" db="EMBL/GenBank/DDBJ databases">
        <title>Comparative genomics and development of molecular markers within Purpureocillium lilacinum and among Purpureocillium species.</title>
        <authorList>
            <person name="Yeh Z.-Y."/>
            <person name="Ni N.-T."/>
            <person name="Lo P.-H."/>
            <person name="Mushyakhwo K."/>
            <person name="Lin C.-F."/>
            <person name="Nai Y.-S."/>
        </authorList>
    </citation>
    <scope>NUCLEOTIDE SEQUENCE</scope>
    <source>
        <strain evidence="1">NCHU-NPUST-175</strain>
    </source>
</reference>
<proteinExistence type="predicted"/>
<dbReference type="EMBL" id="JBGNUJ010000008">
    <property type="protein sequence ID" value="KAL3956670.1"/>
    <property type="molecule type" value="Genomic_DNA"/>
</dbReference>
<sequence>MHAERCYRIPGVIPPNDRRGLAQGSTGQTPRATVRDRLAVRDGPHVPVRGLRYYGTGGVGDVGRAHLRNFEQPSNLERRNANGACLHEAAAVEVSQGAPYGQLFDSPFSCGSPVPQHGRCMPLHASASHIASSLARIASCVLPSEVVTRKVRRSGLAQAPDGPSSTPTRPAAGHLGVAL</sequence>
<dbReference type="Proteomes" id="UP001638806">
    <property type="component" value="Unassembled WGS sequence"/>
</dbReference>
<protein>
    <submittedName>
        <fullName evidence="1">Uncharacterized protein</fullName>
    </submittedName>
</protein>
<keyword evidence="2" id="KW-1185">Reference proteome</keyword>
<organism evidence="1 2">
    <name type="scientific">Purpureocillium lilacinum</name>
    <name type="common">Paecilomyces lilacinus</name>
    <dbReference type="NCBI Taxonomy" id="33203"/>
    <lineage>
        <taxon>Eukaryota</taxon>
        <taxon>Fungi</taxon>
        <taxon>Dikarya</taxon>
        <taxon>Ascomycota</taxon>
        <taxon>Pezizomycotina</taxon>
        <taxon>Sordariomycetes</taxon>
        <taxon>Hypocreomycetidae</taxon>
        <taxon>Hypocreales</taxon>
        <taxon>Ophiocordycipitaceae</taxon>
        <taxon>Purpureocillium</taxon>
    </lineage>
</organism>
<evidence type="ECO:0000313" key="2">
    <source>
        <dbReference type="Proteomes" id="UP001638806"/>
    </source>
</evidence>